<keyword evidence="2" id="KW-1185">Reference proteome</keyword>
<name>A0ACC0G623_9ERIC</name>
<proteinExistence type="predicted"/>
<reference evidence="1 2" key="1">
    <citation type="journal article" date="2022" name="Plant J.">
        <title>Chromosome-level genome of Camellia lanceoleosa provides a valuable resource for understanding genome evolution and self-incompatibility.</title>
        <authorList>
            <person name="Gong W."/>
            <person name="Xiao S."/>
            <person name="Wang L."/>
            <person name="Liao Z."/>
            <person name="Chang Y."/>
            <person name="Mo W."/>
            <person name="Hu G."/>
            <person name="Li W."/>
            <person name="Zhao G."/>
            <person name="Zhu H."/>
            <person name="Hu X."/>
            <person name="Ji K."/>
            <person name="Xiang X."/>
            <person name="Song Q."/>
            <person name="Yuan D."/>
            <person name="Jin S."/>
            <person name="Zhang L."/>
        </authorList>
    </citation>
    <scope>NUCLEOTIDE SEQUENCE [LARGE SCALE GENOMIC DNA]</scope>
    <source>
        <strain evidence="1">SQ_2022a</strain>
    </source>
</reference>
<gene>
    <name evidence="1" type="ORF">LOK49_LG10G00879</name>
</gene>
<comment type="caution">
    <text evidence="1">The sequence shown here is derived from an EMBL/GenBank/DDBJ whole genome shotgun (WGS) entry which is preliminary data.</text>
</comment>
<evidence type="ECO:0000313" key="1">
    <source>
        <dbReference type="EMBL" id="KAI7996552.1"/>
    </source>
</evidence>
<protein>
    <submittedName>
        <fullName evidence="1">Uncharacterized protein</fullName>
    </submittedName>
</protein>
<dbReference type="Proteomes" id="UP001060215">
    <property type="component" value="Chromosome 10"/>
</dbReference>
<evidence type="ECO:0000313" key="2">
    <source>
        <dbReference type="Proteomes" id="UP001060215"/>
    </source>
</evidence>
<organism evidence="1 2">
    <name type="scientific">Camellia lanceoleosa</name>
    <dbReference type="NCBI Taxonomy" id="1840588"/>
    <lineage>
        <taxon>Eukaryota</taxon>
        <taxon>Viridiplantae</taxon>
        <taxon>Streptophyta</taxon>
        <taxon>Embryophyta</taxon>
        <taxon>Tracheophyta</taxon>
        <taxon>Spermatophyta</taxon>
        <taxon>Magnoliopsida</taxon>
        <taxon>eudicotyledons</taxon>
        <taxon>Gunneridae</taxon>
        <taxon>Pentapetalae</taxon>
        <taxon>asterids</taxon>
        <taxon>Ericales</taxon>
        <taxon>Theaceae</taxon>
        <taxon>Camellia</taxon>
    </lineage>
</organism>
<dbReference type="EMBL" id="CM045767">
    <property type="protein sequence ID" value="KAI7996552.1"/>
    <property type="molecule type" value="Genomic_DNA"/>
</dbReference>
<accession>A0ACC0G623</accession>
<sequence length="141" mass="16132">MKSLSDLNEVTGYLLKTFGSVNRLYHLSLVMLYYWAIDTSSGYCQSIGFQEMELSLIGLRNAGKTSLVNVIANLSYITNKLYSLIQWGIPRIELRTSRTQSENHTARPNVLKLTLEHTMLLKPDNRIPQRTDNYTAVQVDF</sequence>